<evidence type="ECO:0000313" key="3">
    <source>
        <dbReference type="EMBL" id="MXP09480.1"/>
    </source>
</evidence>
<proteinExistence type="predicted"/>
<feature type="region of interest" description="Disordered" evidence="1">
    <location>
        <begin position="27"/>
        <end position="65"/>
    </location>
</feature>
<feature type="chain" id="PRO_5026309895" description="Integron" evidence="2">
    <location>
        <begin position="25"/>
        <end position="164"/>
    </location>
</feature>
<evidence type="ECO:0000256" key="2">
    <source>
        <dbReference type="SAM" id="SignalP"/>
    </source>
</evidence>
<dbReference type="AlphaFoldDB" id="A0A6I4U0H8"/>
<keyword evidence="2" id="KW-0732">Signal</keyword>
<protein>
    <recommendedName>
        <fullName evidence="5">Integron</fullName>
    </recommendedName>
</protein>
<gene>
    <name evidence="3" type="ORF">GRI68_04745</name>
</gene>
<reference evidence="3 4" key="1">
    <citation type="submission" date="2019-12" db="EMBL/GenBank/DDBJ databases">
        <title>Genomic-based taxomic classification of the family Erythrobacteraceae.</title>
        <authorList>
            <person name="Xu L."/>
        </authorList>
    </citation>
    <scope>NUCLEOTIDE SEQUENCE [LARGE SCALE GENOMIC DNA]</scope>
    <source>
        <strain evidence="3 4">LMG 29519</strain>
    </source>
</reference>
<comment type="caution">
    <text evidence="3">The sequence shown here is derived from an EMBL/GenBank/DDBJ whole genome shotgun (WGS) entry which is preliminary data.</text>
</comment>
<dbReference type="RefSeq" id="WP_160616171.1">
    <property type="nucleotide sequence ID" value="NZ_WTYR01000001.1"/>
</dbReference>
<evidence type="ECO:0000313" key="4">
    <source>
        <dbReference type="Proteomes" id="UP000429229"/>
    </source>
</evidence>
<evidence type="ECO:0008006" key="5">
    <source>
        <dbReference type="Google" id="ProtNLM"/>
    </source>
</evidence>
<name>A0A6I4U0H8_9SPHN</name>
<sequence length="164" mass="17046">MMKSTLALSLSVLALAACSDPAEAPAEDAVATPVGPEATTAADTQPSEPYDGPVPMPIKVGGDEPQMDACGTNARVAGLEAGGETYLSVRDAPSDMVKERDRLEDARAVAICATDGEWSGVVYPEEGQAIGSCEVSSPIAEERNYVGPCLQGWVRSQYLEEIAG</sequence>
<dbReference type="PROSITE" id="PS51257">
    <property type="entry name" value="PROKAR_LIPOPROTEIN"/>
    <property type="match status" value="1"/>
</dbReference>
<organism evidence="3 4">
    <name type="scientific">Alteriqipengyuania halimionae</name>
    <dbReference type="NCBI Taxonomy" id="1926630"/>
    <lineage>
        <taxon>Bacteria</taxon>
        <taxon>Pseudomonadati</taxon>
        <taxon>Pseudomonadota</taxon>
        <taxon>Alphaproteobacteria</taxon>
        <taxon>Sphingomonadales</taxon>
        <taxon>Erythrobacteraceae</taxon>
        <taxon>Alteriqipengyuania</taxon>
    </lineage>
</organism>
<dbReference type="OrthoDB" id="9816009at2"/>
<dbReference type="EMBL" id="WTYR01000001">
    <property type="protein sequence ID" value="MXP09480.1"/>
    <property type="molecule type" value="Genomic_DNA"/>
</dbReference>
<keyword evidence="4" id="KW-1185">Reference proteome</keyword>
<feature type="signal peptide" evidence="2">
    <location>
        <begin position="1"/>
        <end position="24"/>
    </location>
</feature>
<evidence type="ECO:0000256" key="1">
    <source>
        <dbReference type="SAM" id="MobiDB-lite"/>
    </source>
</evidence>
<accession>A0A6I4U0H8</accession>
<dbReference type="Proteomes" id="UP000429229">
    <property type="component" value="Unassembled WGS sequence"/>
</dbReference>